<organism evidence="1 2">
    <name type="scientific">Pseudarthrobacter chlorophenolicus (strain ATCC 700700 / DSM 12829 / CIP 107037 / JCM 12360 / KCTC 9906 / NCIMB 13794 / A6)</name>
    <name type="common">Arthrobacter chlorophenolicus</name>
    <dbReference type="NCBI Taxonomy" id="452863"/>
    <lineage>
        <taxon>Bacteria</taxon>
        <taxon>Bacillati</taxon>
        <taxon>Actinomycetota</taxon>
        <taxon>Actinomycetes</taxon>
        <taxon>Micrococcales</taxon>
        <taxon>Micrococcaceae</taxon>
        <taxon>Pseudarthrobacter</taxon>
    </lineage>
</organism>
<name>B8HIQ7_PSECP</name>
<keyword evidence="2" id="KW-1185">Reference proteome</keyword>
<gene>
    <name evidence="1" type="ordered locus">Achl_4353</name>
</gene>
<evidence type="ECO:0000313" key="1">
    <source>
        <dbReference type="EMBL" id="ACL42304.1"/>
    </source>
</evidence>
<keyword evidence="1" id="KW-0614">Plasmid</keyword>
<dbReference type="RefSeq" id="WP_012623321.1">
    <property type="nucleotide sequence ID" value="NC_011879.1"/>
</dbReference>
<geneLocation type="plasmid" evidence="1 2">
    <name>pACHL01</name>
</geneLocation>
<dbReference type="Proteomes" id="UP000002505">
    <property type="component" value="Plasmid pACHL01"/>
</dbReference>
<sequence>MRAMDIYAEPAADNTASRPYGDATYQIVDQAAGGVVAYCHSASASRIVAALKEYDHSITAATDLGTLIEALAACDPAAEVLLDYGGTLAQFGKATYCRSWHNDLALTPDGTDPKTAAQLLDILRDIRANGFTRPGVERSAHDGTGVWVAKYREPSNLHIVGIRNDGPSVVVLTEERP</sequence>
<reference evidence="1" key="1">
    <citation type="submission" date="2009-01" db="EMBL/GenBank/DDBJ databases">
        <title>Complete sequence of plasmid1 of Arthrobacter chlorophenolicus A6.</title>
        <authorList>
            <consortium name="US DOE Joint Genome Institute"/>
            <person name="Lucas S."/>
            <person name="Copeland A."/>
            <person name="Lapidus A."/>
            <person name="Glavina del Rio T."/>
            <person name="Tice H."/>
            <person name="Bruce D."/>
            <person name="Goodwin L."/>
            <person name="Pitluck S."/>
            <person name="Goltsman E."/>
            <person name="Clum A."/>
            <person name="Larimer F."/>
            <person name="Land M."/>
            <person name="Hauser L."/>
            <person name="Kyrpides N."/>
            <person name="Mikhailova N."/>
            <person name="Jansson J."/>
            <person name="Richardson P."/>
        </authorList>
    </citation>
    <scope>NUCLEOTIDE SEQUENCE [LARGE SCALE GENOMIC DNA]</scope>
    <source>
        <strain evidence="1">A6</strain>
        <plasmid evidence="1">pACHL01</plasmid>
    </source>
</reference>
<dbReference type="AlphaFoldDB" id="B8HIQ7"/>
<protein>
    <submittedName>
        <fullName evidence="1">Uncharacterized protein</fullName>
    </submittedName>
</protein>
<dbReference type="EMBL" id="CP001342">
    <property type="protein sequence ID" value="ACL42304.1"/>
    <property type="molecule type" value="Genomic_DNA"/>
</dbReference>
<dbReference type="KEGG" id="ach:Achl_4353"/>
<evidence type="ECO:0000313" key="2">
    <source>
        <dbReference type="Proteomes" id="UP000002505"/>
    </source>
</evidence>
<dbReference type="HOGENOM" id="CLU_1514888_0_0_11"/>
<proteinExistence type="predicted"/>
<accession>B8HIQ7</accession>